<reference evidence="2 3" key="1">
    <citation type="journal article" date="2015" name="Int. J. Syst. Evol. Microbiol.">
        <title>Roseomonas oryzae sp. nov., isolated from paddy rhizosphere soil.</title>
        <authorList>
            <person name="Ramaprasad E.V."/>
            <person name="Sasikala Ch."/>
            <person name="Ramana Ch.V."/>
        </authorList>
    </citation>
    <scope>NUCLEOTIDE SEQUENCE [LARGE SCALE GENOMIC DNA]</scope>
    <source>
        <strain evidence="2 3">KCTC 42542</strain>
    </source>
</reference>
<dbReference type="OrthoDB" id="9794343at2"/>
<name>A0A5B2TFV4_9PROT</name>
<accession>A0A5B2TFV4</accession>
<dbReference type="EMBL" id="VUKA01000004">
    <property type="protein sequence ID" value="KAA2213049.1"/>
    <property type="molecule type" value="Genomic_DNA"/>
</dbReference>
<evidence type="ECO:0000313" key="2">
    <source>
        <dbReference type="EMBL" id="KAA2213049.1"/>
    </source>
</evidence>
<dbReference type="Pfam" id="PF13649">
    <property type="entry name" value="Methyltransf_25"/>
    <property type="match status" value="1"/>
</dbReference>
<dbReference type="GO" id="GO:0032259">
    <property type="term" value="P:methylation"/>
    <property type="evidence" value="ECO:0007669"/>
    <property type="project" value="UniProtKB-KW"/>
</dbReference>
<protein>
    <submittedName>
        <fullName evidence="2">Class I SAM-dependent methyltransferase</fullName>
    </submittedName>
</protein>
<proteinExistence type="predicted"/>
<dbReference type="InterPro" id="IPR041698">
    <property type="entry name" value="Methyltransf_25"/>
</dbReference>
<dbReference type="GO" id="GO:0008168">
    <property type="term" value="F:methyltransferase activity"/>
    <property type="evidence" value="ECO:0007669"/>
    <property type="project" value="UniProtKB-KW"/>
</dbReference>
<evidence type="ECO:0000259" key="1">
    <source>
        <dbReference type="Pfam" id="PF13649"/>
    </source>
</evidence>
<dbReference type="Gene3D" id="3.40.50.150">
    <property type="entry name" value="Vaccinia Virus protein VP39"/>
    <property type="match status" value="1"/>
</dbReference>
<keyword evidence="2" id="KW-0808">Transferase</keyword>
<keyword evidence="2" id="KW-0489">Methyltransferase</keyword>
<comment type="caution">
    <text evidence="2">The sequence shown here is derived from an EMBL/GenBank/DDBJ whole genome shotgun (WGS) entry which is preliminary data.</text>
</comment>
<dbReference type="AlphaFoldDB" id="A0A5B2TFV4"/>
<keyword evidence="3" id="KW-1185">Reference proteome</keyword>
<organism evidence="2 3">
    <name type="scientific">Teichococcus oryzae</name>
    <dbReference type="NCBI Taxonomy" id="1608942"/>
    <lineage>
        <taxon>Bacteria</taxon>
        <taxon>Pseudomonadati</taxon>
        <taxon>Pseudomonadota</taxon>
        <taxon>Alphaproteobacteria</taxon>
        <taxon>Acetobacterales</taxon>
        <taxon>Roseomonadaceae</taxon>
        <taxon>Roseomonas</taxon>
    </lineage>
</organism>
<dbReference type="SUPFAM" id="SSF53335">
    <property type="entry name" value="S-adenosyl-L-methionine-dependent methyltransferases"/>
    <property type="match status" value="1"/>
</dbReference>
<sequence>MTAAPGQDRAGPVAAHASRHAALLDAVGRRYAGASRFAQGYVRSKLRNDPATAAILALARAAPLGHVLDLGCGRGQLALALLLDGGARSVTGLDFDSAKVAEANAAAAGLLARFEAADLTANPIPEADAILMVDVLYQMPEAAQRTLLGRIARAARQRVVIRAFDPDLGWRSRTGLAMEWLNRAARGAWGASIRPLPLPELARPLEEAGFRVTTRPCWGATPLPNVLLVAERGGAA</sequence>
<dbReference type="Proteomes" id="UP000322110">
    <property type="component" value="Unassembled WGS sequence"/>
</dbReference>
<dbReference type="RefSeq" id="WP_149812162.1">
    <property type="nucleotide sequence ID" value="NZ_VUKA01000004.1"/>
</dbReference>
<gene>
    <name evidence="2" type="ORF">F0Q34_10405</name>
</gene>
<dbReference type="InterPro" id="IPR029063">
    <property type="entry name" value="SAM-dependent_MTases_sf"/>
</dbReference>
<feature type="domain" description="Methyltransferase" evidence="1">
    <location>
        <begin position="67"/>
        <end position="156"/>
    </location>
</feature>
<evidence type="ECO:0000313" key="3">
    <source>
        <dbReference type="Proteomes" id="UP000322110"/>
    </source>
</evidence>